<accession>A0A0A7EDC1</accession>
<evidence type="ECO:0000313" key="4">
    <source>
        <dbReference type="Proteomes" id="UP000030341"/>
    </source>
</evidence>
<evidence type="ECO:0000256" key="2">
    <source>
        <dbReference type="HAMAP-Rule" id="MF_00048"/>
    </source>
</evidence>
<evidence type="ECO:0000313" key="3">
    <source>
        <dbReference type="EMBL" id="AIY64032.1"/>
    </source>
</evidence>
<comment type="similarity">
    <text evidence="1 2">Belongs to the UPF0102 family.</text>
</comment>
<dbReference type="Gene3D" id="3.40.1350.10">
    <property type="match status" value="1"/>
</dbReference>
<dbReference type="HOGENOM" id="CLU_115353_1_1_6"/>
<gene>
    <name evidence="3" type="ORF">OM33_01840</name>
</gene>
<dbReference type="InterPro" id="IPR011856">
    <property type="entry name" value="tRNA_endonuc-like_dom_sf"/>
</dbReference>
<keyword evidence="4" id="KW-1185">Reference proteome</keyword>
<dbReference type="SUPFAM" id="SSF52980">
    <property type="entry name" value="Restriction endonuclease-like"/>
    <property type="match status" value="1"/>
</dbReference>
<dbReference type="PANTHER" id="PTHR34039:SF1">
    <property type="entry name" value="UPF0102 PROTEIN YRAN"/>
    <property type="match status" value="1"/>
</dbReference>
<reference evidence="3 4" key="1">
    <citation type="submission" date="2014-11" db="EMBL/GenBank/DDBJ databases">
        <title>Complete Genome Sequence of Pseudoalteromonas sp. Strain OCN003 Isolated from Kaneohe Bay, Oahu, Hawaii.</title>
        <authorList>
            <person name="Beurmann S."/>
            <person name="Videau P."/>
            <person name="Ushijima B."/>
            <person name="Smith A.M."/>
            <person name="Aeby G.S."/>
            <person name="Callahan S.M."/>
            <person name="Belcaid M."/>
        </authorList>
    </citation>
    <scope>NUCLEOTIDE SEQUENCE [LARGE SCALE GENOMIC DNA]</scope>
    <source>
        <strain evidence="3 4">OCN003</strain>
    </source>
</reference>
<dbReference type="STRING" id="1348114.OM33_01840"/>
<dbReference type="RefSeq" id="WP_038637987.1">
    <property type="nucleotide sequence ID" value="NZ_CP009888.1"/>
</dbReference>
<dbReference type="InterPro" id="IPR011335">
    <property type="entry name" value="Restrct_endonuc-II-like"/>
</dbReference>
<dbReference type="NCBIfam" id="NF009150">
    <property type="entry name" value="PRK12497.1-3"/>
    <property type="match status" value="1"/>
</dbReference>
<protein>
    <recommendedName>
        <fullName evidence="2">UPF0102 protein OM33_01840</fullName>
    </recommendedName>
</protein>
<dbReference type="HAMAP" id="MF_00048">
    <property type="entry name" value="UPF0102"/>
    <property type="match status" value="1"/>
</dbReference>
<dbReference type="NCBIfam" id="TIGR00252">
    <property type="entry name" value="YraN family protein"/>
    <property type="match status" value="1"/>
</dbReference>
<dbReference type="eggNOG" id="COG0792">
    <property type="taxonomic scope" value="Bacteria"/>
</dbReference>
<organism evidence="3 4">
    <name type="scientific">Pseudoalteromonas piratica</name>
    <dbReference type="NCBI Taxonomy" id="1348114"/>
    <lineage>
        <taxon>Bacteria</taxon>
        <taxon>Pseudomonadati</taxon>
        <taxon>Pseudomonadota</taxon>
        <taxon>Gammaproteobacteria</taxon>
        <taxon>Alteromonadales</taxon>
        <taxon>Pseudoalteromonadaceae</taxon>
        <taxon>Pseudoalteromonas</taxon>
    </lineage>
</organism>
<dbReference type="PANTHER" id="PTHR34039">
    <property type="entry name" value="UPF0102 PROTEIN YRAN"/>
    <property type="match status" value="1"/>
</dbReference>
<dbReference type="OrthoDB" id="9794876at2"/>
<dbReference type="Pfam" id="PF02021">
    <property type="entry name" value="UPF0102"/>
    <property type="match status" value="1"/>
</dbReference>
<dbReference type="Proteomes" id="UP000030341">
    <property type="component" value="Chromosome 1"/>
</dbReference>
<dbReference type="CDD" id="cd20736">
    <property type="entry name" value="PoNe_Nuclease"/>
    <property type="match status" value="1"/>
</dbReference>
<dbReference type="KEGG" id="pseo:OM33_01840"/>
<dbReference type="GO" id="GO:0003676">
    <property type="term" value="F:nucleic acid binding"/>
    <property type="evidence" value="ECO:0007669"/>
    <property type="project" value="InterPro"/>
</dbReference>
<proteinExistence type="inferred from homology"/>
<evidence type="ECO:0000256" key="1">
    <source>
        <dbReference type="ARBA" id="ARBA00006738"/>
    </source>
</evidence>
<name>A0A0A7EDC1_9GAMM</name>
<sequence>MGWTSKLFKNSKEKGNFFELQAEHYLKQQGLQTVTRNFSCRYGELDLIMKEGATLVFVEVKYRKSNAFGGAINALSEAKQQKLTRTIYYYLKQNSLEDCPFRVDFVAINGQNSYQYTWIKSAF</sequence>
<dbReference type="InterPro" id="IPR003509">
    <property type="entry name" value="UPF0102_YraN-like"/>
</dbReference>
<dbReference type="AlphaFoldDB" id="A0A0A7EDC1"/>
<dbReference type="EMBL" id="CP009888">
    <property type="protein sequence ID" value="AIY64032.1"/>
    <property type="molecule type" value="Genomic_DNA"/>
</dbReference>